<dbReference type="Proteomes" id="UP000245293">
    <property type="component" value="Unassembled WGS sequence"/>
</dbReference>
<feature type="chain" id="PRO_5016106741" evidence="1">
    <location>
        <begin position="19"/>
        <end position="151"/>
    </location>
</feature>
<evidence type="ECO:0000313" key="2">
    <source>
        <dbReference type="EMBL" id="PWG18513.1"/>
    </source>
</evidence>
<proteinExistence type="predicted"/>
<name>A0A2V1P7L5_9RHOB</name>
<gene>
    <name evidence="2" type="ORF">DFK10_00905</name>
</gene>
<evidence type="ECO:0000256" key="1">
    <source>
        <dbReference type="SAM" id="SignalP"/>
    </source>
</evidence>
<comment type="caution">
    <text evidence="2">The sequence shown here is derived from an EMBL/GenBank/DDBJ whole genome shotgun (WGS) entry which is preliminary data.</text>
</comment>
<sequence length="151" mass="16540">MKPVLALLFALLPLAAPAQSIEPCDWRAGADGIPEPWVDHTRSFANGEVRVALIDRIEPAAGAFYLLILHPPRMALGERRCTLVGFDRGMGYAGLYFDELTAAYDPARGLTLSVPGRLYLPEEEFSNSLIVHAIVNQATGEVTVRHELGRE</sequence>
<organism evidence="2 3">
    <name type="scientific">Salibaculum griseiflavum</name>
    <dbReference type="NCBI Taxonomy" id="1914409"/>
    <lineage>
        <taxon>Bacteria</taxon>
        <taxon>Pseudomonadati</taxon>
        <taxon>Pseudomonadota</taxon>
        <taxon>Alphaproteobacteria</taxon>
        <taxon>Rhodobacterales</taxon>
        <taxon>Roseobacteraceae</taxon>
        <taxon>Salibaculum</taxon>
    </lineage>
</organism>
<dbReference type="RefSeq" id="WP_109385634.1">
    <property type="nucleotide sequence ID" value="NZ_QETF01000001.1"/>
</dbReference>
<reference evidence="3" key="1">
    <citation type="submission" date="2018-05" db="EMBL/GenBank/DDBJ databases">
        <authorList>
            <person name="Du Z."/>
            <person name="Wang X."/>
        </authorList>
    </citation>
    <scope>NUCLEOTIDE SEQUENCE [LARGE SCALE GENOMIC DNA]</scope>
    <source>
        <strain evidence="3">WDS4C29</strain>
    </source>
</reference>
<dbReference type="EMBL" id="QETF01000001">
    <property type="protein sequence ID" value="PWG18513.1"/>
    <property type="molecule type" value="Genomic_DNA"/>
</dbReference>
<evidence type="ECO:0000313" key="3">
    <source>
        <dbReference type="Proteomes" id="UP000245293"/>
    </source>
</evidence>
<accession>A0A2V1P7L5</accession>
<keyword evidence="3" id="KW-1185">Reference proteome</keyword>
<dbReference type="AlphaFoldDB" id="A0A2V1P7L5"/>
<feature type="signal peptide" evidence="1">
    <location>
        <begin position="1"/>
        <end position="18"/>
    </location>
</feature>
<keyword evidence="1" id="KW-0732">Signal</keyword>
<dbReference type="OrthoDB" id="7862810at2"/>
<protein>
    <submittedName>
        <fullName evidence="2">Uncharacterized protein</fullName>
    </submittedName>
</protein>